<sequence>MCSASAYGLGCKAWFAANGLSPLQEAQHSRQACKPRPSGLSQQPALCVIRLRQAPACLQSDALNANCCASHSLQKRRPRGLIRTFLRPADQVQTDDTGEQTQLPGSLLQAFTKMFKGLIYAFSLPTPSSAPSIYPLAGNGNLYSLFPYRQTLAAL</sequence>
<keyword evidence="2" id="KW-1185">Reference proteome</keyword>
<dbReference type="EMBL" id="UGYO01000001">
    <property type="protein sequence ID" value="SUI45563.1"/>
    <property type="molecule type" value="Genomic_DNA"/>
</dbReference>
<protein>
    <submittedName>
        <fullName evidence="1">Uncharacterized protein</fullName>
    </submittedName>
</protein>
<organism evidence="1 2">
    <name type="scientific">Shewanella algae</name>
    <dbReference type="NCBI Taxonomy" id="38313"/>
    <lineage>
        <taxon>Bacteria</taxon>
        <taxon>Pseudomonadati</taxon>
        <taxon>Pseudomonadota</taxon>
        <taxon>Gammaproteobacteria</taxon>
        <taxon>Alteromonadales</taxon>
        <taxon>Shewanellaceae</taxon>
        <taxon>Shewanella</taxon>
    </lineage>
</organism>
<proteinExistence type="predicted"/>
<gene>
    <name evidence="1" type="ORF">NCTC10738_00082</name>
</gene>
<dbReference type="AlphaFoldDB" id="A0A379YI67"/>
<reference evidence="1 2" key="1">
    <citation type="submission" date="2018-06" db="EMBL/GenBank/DDBJ databases">
        <authorList>
            <consortium name="Pathogen Informatics"/>
            <person name="Doyle S."/>
        </authorList>
    </citation>
    <scope>NUCLEOTIDE SEQUENCE [LARGE SCALE GENOMIC DNA]</scope>
    <source>
        <strain evidence="1 2">NCTC10738</strain>
    </source>
</reference>
<evidence type="ECO:0000313" key="1">
    <source>
        <dbReference type="EMBL" id="SUI45563.1"/>
    </source>
</evidence>
<evidence type="ECO:0000313" key="2">
    <source>
        <dbReference type="Proteomes" id="UP000254069"/>
    </source>
</evidence>
<dbReference type="Proteomes" id="UP000254069">
    <property type="component" value="Unassembled WGS sequence"/>
</dbReference>
<name>A0A379YI67_9GAMM</name>
<accession>A0A379YI67</accession>